<comment type="caution">
    <text evidence="6">The sequence shown here is derived from an EMBL/GenBank/DDBJ whole genome shotgun (WGS) entry which is preliminary data.</text>
</comment>
<feature type="domain" description="KNTC1 first ARM-repeats" evidence="5">
    <location>
        <begin position="360"/>
        <end position="609"/>
    </location>
</feature>
<evidence type="ECO:0000259" key="5">
    <source>
        <dbReference type="Pfam" id="PF24520"/>
    </source>
</evidence>
<feature type="domain" description="KNTC1 third ARM-repeats" evidence="3">
    <location>
        <begin position="1293"/>
        <end position="1503"/>
    </location>
</feature>
<dbReference type="EMBL" id="WBMU01000993">
    <property type="protein sequence ID" value="NXC69416.1"/>
    <property type="molecule type" value="Genomic_DNA"/>
</dbReference>
<dbReference type="InterPro" id="IPR055402">
    <property type="entry name" value="KNTC1_N"/>
</dbReference>
<feature type="non-terminal residue" evidence="6">
    <location>
        <position position="2160"/>
    </location>
</feature>
<dbReference type="GO" id="GO:0031267">
    <property type="term" value="F:small GTPase binding"/>
    <property type="evidence" value="ECO:0007669"/>
    <property type="project" value="TreeGrafter"/>
</dbReference>
<organism evidence="6 7">
    <name type="scientific">Anhinga anhinga</name>
    <name type="common">Anhinga</name>
    <name type="synonym">Plotus anhinga</name>
    <dbReference type="NCBI Taxonomy" id="56067"/>
    <lineage>
        <taxon>Eukaryota</taxon>
        <taxon>Metazoa</taxon>
        <taxon>Chordata</taxon>
        <taxon>Craniata</taxon>
        <taxon>Vertebrata</taxon>
        <taxon>Euteleostomi</taxon>
        <taxon>Archelosauria</taxon>
        <taxon>Archosauria</taxon>
        <taxon>Dinosauria</taxon>
        <taxon>Saurischia</taxon>
        <taxon>Theropoda</taxon>
        <taxon>Coelurosauria</taxon>
        <taxon>Aves</taxon>
        <taxon>Neognathae</taxon>
        <taxon>Neoaves</taxon>
        <taxon>Aequornithes</taxon>
        <taxon>Suliformes</taxon>
        <taxon>Anhingidae</taxon>
        <taxon>Anhinga</taxon>
    </lineage>
</organism>
<evidence type="ECO:0000259" key="2">
    <source>
        <dbReference type="Pfam" id="PF24506"/>
    </source>
</evidence>
<feature type="domain" description="KNTC1 N-terminal" evidence="2">
    <location>
        <begin position="19"/>
        <end position="351"/>
    </location>
</feature>
<dbReference type="GO" id="GO:0007094">
    <property type="term" value="P:mitotic spindle assembly checkpoint signaling"/>
    <property type="evidence" value="ECO:0007669"/>
    <property type="project" value="TreeGrafter"/>
</dbReference>
<dbReference type="SUPFAM" id="SSF50978">
    <property type="entry name" value="WD40 repeat-like"/>
    <property type="match status" value="1"/>
</dbReference>
<dbReference type="Pfam" id="PF24516">
    <property type="entry name" value="ARM_KNTC1_2nd"/>
    <property type="match status" value="1"/>
</dbReference>
<dbReference type="Pfam" id="PF24515">
    <property type="entry name" value="ARM_KNTC1_3rd"/>
    <property type="match status" value="1"/>
</dbReference>
<dbReference type="Pfam" id="PF24520">
    <property type="entry name" value="ARM_KNTC1_1st"/>
    <property type="match status" value="1"/>
</dbReference>
<dbReference type="Proteomes" id="UP000657035">
    <property type="component" value="Unassembled WGS sequence"/>
</dbReference>
<accession>A0A851PU12</accession>
<dbReference type="InterPro" id="IPR019527">
    <property type="entry name" value="RZZ-complex_KNTC1/ROD_C"/>
</dbReference>
<feature type="non-terminal residue" evidence="6">
    <location>
        <position position="1"/>
    </location>
</feature>
<sequence>MWNDIELLASDDTGSEQLPVGLGHECGTALYQVDTLLQIMSSEKVSVNPRLYACNSRDGSIIVVDRSVALLDSTGQSLQMHVQFDTNVDVVGMCQEKQFLVVGERSGNFHLIHIPSKQTLLTKVHICIGFFLGVYHMFILTSNGFFCIMCLPLAKTQGGRTIYKPLLQGQIKTAYISTEEYHSLGCQNFVISNSLNKIHLIIGGKGDYVLSKWEVDTTNNLVSLRSSADSSLIKDAAKLQVLDNLLFVLDTENILSMWDVYSFTLIWDWPLIHIEEFLLSSESDSSPMRNLMVFALPTMQQLYSLEVSIVSSLVQSGIGTDTIYFLEGINEKHQIPSEGPVSIVVMRSLTEALPENRLSRLLHKHKFTEAENFAIQFGLDVELVYKVKANTILEKLASASVGSYGHEVWLDLVNEAKENLQKIQDSQFVVDYCVNAPWPLYETTQEMLNYAKVRISKKDDRTIAPSSDGALVSITEVLKAQARLTTFYGAFGLGKFSGIAWTEFLNNEDIFKNILFQLEEGNLSCAQYLWLRHQADFESSFDENMLENLLNAIHFAVPLKELCLWLKNVVIPFIRRVVPKGQKILAKWLEQSARNLELTDKANWPENGLQMAEVFFTSKNQGEMGLTTFGQWTPLRCGDCEEVHRLKKLVNNLQELINLYRKYNCRLALCHFEKENATTIVFRMFDKILAPELVPSILEKFIKPYLCEHNLQKDELLLQYIKDLLERCRTRSTSVFETAWEAKAIAVIGCISDTDLKFDAVLQIMHGAMVPWSAAVEHLVKQHLEMNHVKVKLLQESYRLMEMKKLLRAYGIRDTNLLKDKQMIMRLVKYILKQDTPTSLEDALKIVAAYMLPTVEVYILRMIDLIDKERGEESLTLLKSLTPAEAEEVAERLTVWGTLVLQNKADNSEERKTQMFMTKTLMEILKFLFSIQRDNPLKKDECEANLKMFETLATLQEDFDIFLSVEEFRNPSLMSRLLEKHIKAYETVRSLSKPRKVQTRNCNSEDGIPKNRSTESRLYRLALLLQRSEQELGEKLALRALDAGKVEDAIKICREFYENHCNEETGKLLFTACQRLCHMLGADVPMITPKDMNLPAVIYEMACQAATVCSPDLLLDSLELCKYTLAAKEIYRQCQIENYGFTAKTTSFGGDKDPYEEWTYDDFFNEDGIVLDPQIALPVAYETISSLLPVCEKKLYPLDSTSLANCTFIKGQNLLLPARTPIGAVLQNLMECSQCELALRLIVCSFGSCLQHGISNNMDLSLSEKLHDGSMLAETKSFLVAMKQKCTSVIMTTILTLLHKVFNCRLIDQDLALGYCTILPKEDMFNKLWDVINNTWQNYRKVLAVALVGVQLANQYGEAEEKKKFQELVTDAEWGIQLGKFGISFETVFRQPPIMKKELIRTLVQNPKVDTDLILNYCSTFMLDSDAALQLCIETLLLQNANTNHVEDDSAEYSEKQPHSTLLARALEIIPLLKSTKDVVTSLSRILYELDPYDYETIEIVLKVIQNADEKNTSIQPNQALSLLKHLESYERISPPVDLEHQYVLEHVIPLSPAAQTRLPFHLIFFRTAQCFWNIIYNIYNAEFHPQIIFLGPLKDKSNPRIPIPRPVWMIKIILFHSQWRSASNNKLKVLHFIEKAASPDQIQALKFCLYLAEKWVKDTTAKDDSHEKAEVLQKKLYMQYKRSATENVLITHNLNTGELLKSIGKPANLITLLYEHHSIDQRIQNPTGRDYPDIHMAAKEIAEINNLDMNKIWDKLLDKWLCPTILPSEKTQEIFGDVQEDEELRRVIYLLQSRPMDYSSRMLFAITTSATSPIGVTQLTFAHRSRALKCLLYLADTNTVESLFKKPIEKVKYFLKCCIYLAEFEILNIPYTYESFHKSPKEGMIKGLWKNHSHEPTAVRLVTELSLEYKVYDSQLWNGLLQKLLGFNMMQYLRRVLIAITGIHSLWEIPNFSRAWRSVVLSPFLTASCPPSPKQLEECCECFVILLKCPVLADLDVIGIAKQYAQLDLPAFALGCLLLIPQSEKREQQIQGFLSTCNTETVLQQIDEHMNTGEVVAFASQIRSLVLDSIINEKLYEKFLKTKYFPLLKQQLMNTHRIRELVDYFAKKNCIDDATALIREYQEKCGNPALVDIPSSDLLKLYLNGPEETCVLELSSQRP</sequence>
<dbReference type="InterPro" id="IPR055403">
    <property type="entry name" value="ARM_KNTC1_1st"/>
</dbReference>
<dbReference type="GO" id="GO:0000070">
    <property type="term" value="P:mitotic sister chromatid segregation"/>
    <property type="evidence" value="ECO:0007669"/>
    <property type="project" value="TreeGrafter"/>
</dbReference>
<dbReference type="InterPro" id="IPR036322">
    <property type="entry name" value="WD40_repeat_dom_sf"/>
</dbReference>
<evidence type="ECO:0000259" key="3">
    <source>
        <dbReference type="Pfam" id="PF24515"/>
    </source>
</evidence>
<dbReference type="Pfam" id="PF24506">
    <property type="entry name" value="KNTC1_N"/>
    <property type="match status" value="1"/>
</dbReference>
<dbReference type="GO" id="GO:1990423">
    <property type="term" value="C:RZZ complex"/>
    <property type="evidence" value="ECO:0007669"/>
    <property type="project" value="TreeGrafter"/>
</dbReference>
<keyword evidence="7" id="KW-1185">Reference proteome</keyword>
<feature type="domain" description="RZZ complex subunit KNTC1/ROD C-terminal" evidence="1">
    <location>
        <begin position="1625"/>
        <end position="2068"/>
    </location>
</feature>
<feature type="domain" description="KNTC1 second ARM-repeats" evidence="4">
    <location>
        <begin position="715"/>
        <end position="881"/>
    </location>
</feature>
<name>A0A851PU12_ANHAN</name>
<evidence type="ECO:0000313" key="6">
    <source>
        <dbReference type="EMBL" id="NXC69416.1"/>
    </source>
</evidence>
<evidence type="ECO:0000313" key="7">
    <source>
        <dbReference type="Proteomes" id="UP000657035"/>
    </source>
</evidence>
<dbReference type="InterPro" id="IPR052802">
    <property type="entry name" value="KNTC1"/>
</dbReference>
<reference evidence="6" key="1">
    <citation type="submission" date="2019-09" db="EMBL/GenBank/DDBJ databases">
        <title>Bird 10,000 Genomes (B10K) Project - Family phase.</title>
        <authorList>
            <person name="Zhang G."/>
        </authorList>
    </citation>
    <scope>NUCLEOTIDE SEQUENCE</scope>
    <source>
        <strain evidence="6">B10K-CU-031-38</strain>
    </source>
</reference>
<dbReference type="GO" id="GO:0005828">
    <property type="term" value="C:kinetochore microtubule"/>
    <property type="evidence" value="ECO:0007669"/>
    <property type="project" value="TreeGrafter"/>
</dbReference>
<dbReference type="PANTHER" id="PTHR15688:SF1">
    <property type="entry name" value="KINETOCHORE-ASSOCIATED PROTEIN 1"/>
    <property type="match status" value="1"/>
</dbReference>
<protein>
    <submittedName>
        <fullName evidence="6">KNTC1 protein</fullName>
    </submittedName>
</protein>
<dbReference type="OrthoDB" id="343783at2759"/>
<evidence type="ECO:0000259" key="4">
    <source>
        <dbReference type="Pfam" id="PF24516"/>
    </source>
</evidence>
<evidence type="ECO:0000259" key="1">
    <source>
        <dbReference type="Pfam" id="PF10493"/>
    </source>
</evidence>
<dbReference type="GO" id="GO:0005737">
    <property type="term" value="C:cytoplasm"/>
    <property type="evidence" value="ECO:0007669"/>
    <property type="project" value="TreeGrafter"/>
</dbReference>
<gene>
    <name evidence="6" type="primary">Kntc1</name>
    <name evidence="6" type="ORF">ANHANH_R04635</name>
</gene>
<dbReference type="Pfam" id="PF10493">
    <property type="entry name" value="Rod_C"/>
    <property type="match status" value="1"/>
</dbReference>
<dbReference type="GO" id="GO:1903394">
    <property type="term" value="P:protein localization to kinetochore involved in kinetochore assembly"/>
    <property type="evidence" value="ECO:0007669"/>
    <property type="project" value="TreeGrafter"/>
</dbReference>
<proteinExistence type="predicted"/>
<dbReference type="PANTHER" id="PTHR15688">
    <property type="entry name" value="KINETOCHORE-ASSOCIATED PROTEIN 1"/>
    <property type="match status" value="1"/>
</dbReference>
<dbReference type="InterPro" id="IPR055405">
    <property type="entry name" value="ARM_KNTC1_3rd"/>
</dbReference>
<dbReference type="InterPro" id="IPR055404">
    <property type="entry name" value="ARM_KNTC1_2nd"/>
</dbReference>